<evidence type="ECO:0000256" key="2">
    <source>
        <dbReference type="ARBA" id="ARBA00023315"/>
    </source>
</evidence>
<dbReference type="EMBL" id="CP017147">
    <property type="protein sequence ID" value="AOO80685.1"/>
    <property type="molecule type" value="Genomic_DNA"/>
</dbReference>
<dbReference type="PANTHER" id="PTHR43877">
    <property type="entry name" value="AMINOALKYLPHOSPHONATE N-ACETYLTRANSFERASE-RELATED-RELATED"/>
    <property type="match status" value="1"/>
</dbReference>
<dbReference type="KEGG" id="bvv:BHK69_09605"/>
<dbReference type="InterPro" id="IPR050832">
    <property type="entry name" value="Bact_Acetyltransf"/>
</dbReference>
<evidence type="ECO:0000259" key="3">
    <source>
        <dbReference type="PROSITE" id="PS51186"/>
    </source>
</evidence>
<dbReference type="SUPFAM" id="SSF55729">
    <property type="entry name" value="Acyl-CoA N-acyltransferases (Nat)"/>
    <property type="match status" value="1"/>
</dbReference>
<feature type="domain" description="N-acetyltransferase" evidence="3">
    <location>
        <begin position="7"/>
        <end position="153"/>
    </location>
</feature>
<dbReference type="Pfam" id="PF13508">
    <property type="entry name" value="Acetyltransf_7"/>
    <property type="match status" value="1"/>
</dbReference>
<name>A0A1D7TZZ1_9HYPH</name>
<dbReference type="Proteomes" id="UP000094969">
    <property type="component" value="Chromosome"/>
</dbReference>
<evidence type="ECO:0000313" key="4">
    <source>
        <dbReference type="EMBL" id="AOO80685.1"/>
    </source>
</evidence>
<reference evidence="4 5" key="1">
    <citation type="journal article" date="2015" name="Antonie Van Leeuwenhoek">
        <title>Bosea vaviloviae sp. nov., a new species of slow-growing rhizobia isolated from nodules of the relict species Vavilovia formosa (Stev.) Fed.</title>
        <authorList>
            <person name="Safronova V.I."/>
            <person name="Kuznetsova I.G."/>
            <person name="Sazanova A.L."/>
            <person name="Kimeklis A.K."/>
            <person name="Belimov A.A."/>
            <person name="Andronov E.E."/>
            <person name="Pinaev A.G."/>
            <person name="Chizhevskaya E.P."/>
            <person name="Pukhaev A.R."/>
            <person name="Popov K.P."/>
            <person name="Willems A."/>
            <person name="Tikhonovich I.A."/>
        </authorList>
    </citation>
    <scope>NUCLEOTIDE SEQUENCE [LARGE SCALE GENOMIC DNA]</scope>
    <source>
        <strain evidence="4 5">Vaf18</strain>
    </source>
</reference>
<evidence type="ECO:0000313" key="5">
    <source>
        <dbReference type="Proteomes" id="UP000094969"/>
    </source>
</evidence>
<dbReference type="InterPro" id="IPR016181">
    <property type="entry name" value="Acyl_CoA_acyltransferase"/>
</dbReference>
<sequence>MKRRDATRIERATADDAAEIAELYLASRTQALPFLRRVHSDAQTRRWIADTLLTTRETWIARSGESIVGVLALQGEDLDQLYLLPGWYRRGIGSLMLTKAKELSPARLTLFTFQRNARARAFYEAHGFHIVEMGDGTGNEEGEPDILYEWRPDRS</sequence>
<keyword evidence="5" id="KW-1185">Reference proteome</keyword>
<evidence type="ECO:0000256" key="1">
    <source>
        <dbReference type="ARBA" id="ARBA00022679"/>
    </source>
</evidence>
<dbReference type="Gene3D" id="3.40.630.30">
    <property type="match status" value="1"/>
</dbReference>
<keyword evidence="1" id="KW-0808">Transferase</keyword>
<dbReference type="AlphaFoldDB" id="A0A1D7TZZ1"/>
<dbReference type="GO" id="GO:0016747">
    <property type="term" value="F:acyltransferase activity, transferring groups other than amino-acyl groups"/>
    <property type="evidence" value="ECO:0007669"/>
    <property type="project" value="InterPro"/>
</dbReference>
<gene>
    <name evidence="4" type="ORF">BHK69_09605</name>
</gene>
<dbReference type="PROSITE" id="PS51186">
    <property type="entry name" value="GNAT"/>
    <property type="match status" value="1"/>
</dbReference>
<dbReference type="CDD" id="cd04301">
    <property type="entry name" value="NAT_SF"/>
    <property type="match status" value="1"/>
</dbReference>
<protein>
    <recommendedName>
        <fullName evidence="3">N-acetyltransferase domain-containing protein</fullName>
    </recommendedName>
</protein>
<dbReference type="OrthoDB" id="9797417at2"/>
<organism evidence="4 5">
    <name type="scientific">Bosea vaviloviae</name>
    <dbReference type="NCBI Taxonomy" id="1526658"/>
    <lineage>
        <taxon>Bacteria</taxon>
        <taxon>Pseudomonadati</taxon>
        <taxon>Pseudomonadota</taxon>
        <taxon>Alphaproteobacteria</taxon>
        <taxon>Hyphomicrobiales</taxon>
        <taxon>Boseaceae</taxon>
        <taxon>Bosea</taxon>
    </lineage>
</organism>
<dbReference type="RefSeq" id="WP_069689903.1">
    <property type="nucleotide sequence ID" value="NZ_CP017147.1"/>
</dbReference>
<dbReference type="STRING" id="1526658.BHK69_09605"/>
<accession>A0A1D7TZZ1</accession>
<dbReference type="InterPro" id="IPR000182">
    <property type="entry name" value="GNAT_dom"/>
</dbReference>
<keyword evidence="2" id="KW-0012">Acyltransferase</keyword>
<proteinExistence type="predicted"/>